<dbReference type="GO" id="GO:0005524">
    <property type="term" value="F:ATP binding"/>
    <property type="evidence" value="ECO:0007669"/>
    <property type="project" value="UniProtKB-KW"/>
</dbReference>
<dbReference type="Proteomes" id="UP000587608">
    <property type="component" value="Unassembled WGS sequence"/>
</dbReference>
<dbReference type="GO" id="GO:0004674">
    <property type="term" value="F:protein serine/threonine kinase activity"/>
    <property type="evidence" value="ECO:0007669"/>
    <property type="project" value="UniProtKB-KW"/>
</dbReference>
<evidence type="ECO:0000313" key="3">
    <source>
        <dbReference type="EMBL" id="MBA5225577.1"/>
    </source>
</evidence>
<keyword evidence="3" id="KW-0547">Nucleotide-binding</keyword>
<dbReference type="AlphaFoldDB" id="A0A7W2HXR6"/>
<accession>A0A7W2HXR6</accession>
<dbReference type="SUPFAM" id="SSF55874">
    <property type="entry name" value="ATPase domain of HSP90 chaperone/DNA topoisomerase II/histidine kinase"/>
    <property type="match status" value="1"/>
</dbReference>
<proteinExistence type="predicted"/>
<evidence type="ECO:0000313" key="4">
    <source>
        <dbReference type="Proteomes" id="UP000587608"/>
    </source>
</evidence>
<dbReference type="EMBL" id="JACERG010000020">
    <property type="protein sequence ID" value="MBA5225577.1"/>
    <property type="molecule type" value="Genomic_DNA"/>
</dbReference>
<dbReference type="InterPro" id="IPR036890">
    <property type="entry name" value="HATPase_C_sf"/>
</dbReference>
<organism evidence="3 4">
    <name type="scientific">Streptomyces griseoaurantiacus</name>
    <dbReference type="NCBI Taxonomy" id="68213"/>
    <lineage>
        <taxon>Bacteria</taxon>
        <taxon>Bacillati</taxon>
        <taxon>Actinomycetota</taxon>
        <taxon>Actinomycetes</taxon>
        <taxon>Kitasatosporales</taxon>
        <taxon>Streptomycetaceae</taxon>
        <taxon>Streptomyces</taxon>
        <taxon>Streptomyces aurantiacus group</taxon>
    </lineage>
</organism>
<dbReference type="PANTHER" id="PTHR35526:SF3">
    <property type="entry name" value="ANTI-SIGMA-F FACTOR RSBW"/>
    <property type="match status" value="1"/>
</dbReference>
<feature type="domain" description="Histidine kinase/HSP90-like ATPase" evidence="2">
    <location>
        <begin position="33"/>
        <end position="147"/>
    </location>
</feature>
<comment type="caution">
    <text evidence="3">The sequence shown here is derived from an EMBL/GenBank/DDBJ whole genome shotgun (WGS) entry which is preliminary data.</text>
</comment>
<gene>
    <name evidence="3" type="ORF">H1X69_29885</name>
</gene>
<keyword evidence="1" id="KW-0418">Kinase</keyword>
<dbReference type="InterPro" id="IPR050267">
    <property type="entry name" value="Anti-sigma-factor_SerPK"/>
</dbReference>
<keyword evidence="3" id="KW-0067">ATP-binding</keyword>
<dbReference type="Gene3D" id="3.30.565.10">
    <property type="entry name" value="Histidine kinase-like ATPase, C-terminal domain"/>
    <property type="match status" value="1"/>
</dbReference>
<evidence type="ECO:0000259" key="2">
    <source>
        <dbReference type="Pfam" id="PF13581"/>
    </source>
</evidence>
<sequence>MAIPLRQHLSTGTGPGMRTARLRRVTWEAGSVTAAQAREAALAFLHEVDDGHTPLPDRTREDVQLVVSELVTNALRHAPGACGLQVEMPPGGHAVRVAVWDTSADTPVTQPRNGGRIGGHGLEIVQAVSRAMTVAERARGRGKEVTAEIEIPRSAGHRTAS</sequence>
<keyword evidence="1" id="KW-0723">Serine/threonine-protein kinase</keyword>
<dbReference type="Pfam" id="PF13581">
    <property type="entry name" value="HATPase_c_2"/>
    <property type="match status" value="1"/>
</dbReference>
<evidence type="ECO:0000256" key="1">
    <source>
        <dbReference type="ARBA" id="ARBA00022527"/>
    </source>
</evidence>
<dbReference type="PANTHER" id="PTHR35526">
    <property type="entry name" value="ANTI-SIGMA-F FACTOR RSBW-RELATED"/>
    <property type="match status" value="1"/>
</dbReference>
<protein>
    <submittedName>
        <fullName evidence="3">ATP-binding protein</fullName>
    </submittedName>
</protein>
<keyword evidence="1" id="KW-0808">Transferase</keyword>
<reference evidence="3 4" key="1">
    <citation type="submission" date="2020-07" db="EMBL/GenBank/DDBJ databases">
        <title>Differential regulation of undecylprodigiosin biosynthesis in the yeast-scavenging Streptomyces strain MBK6.</title>
        <authorList>
            <person name="Baral B."/>
            <person name="Siitonen V."/>
            <person name="Laughlin M."/>
            <person name="Yamada K."/>
            <person name="Ilomaeki M."/>
            <person name="Metsae-Ketelae M."/>
            <person name="Niemi J."/>
        </authorList>
    </citation>
    <scope>NUCLEOTIDE SEQUENCE [LARGE SCALE GENOMIC DNA]</scope>
    <source>
        <strain evidence="3 4">MBK6</strain>
    </source>
</reference>
<dbReference type="CDD" id="cd16936">
    <property type="entry name" value="HATPase_RsbW-like"/>
    <property type="match status" value="1"/>
</dbReference>
<dbReference type="InterPro" id="IPR003594">
    <property type="entry name" value="HATPase_dom"/>
</dbReference>
<name>A0A7W2HXR6_9ACTN</name>